<feature type="compositionally biased region" description="Basic and acidic residues" evidence="1">
    <location>
        <begin position="1"/>
        <end position="23"/>
    </location>
</feature>
<keyword evidence="3" id="KW-1185">Reference proteome</keyword>
<accession>U4KYJ4</accession>
<sequence>MSWDRLLHPDQIEAEEPKEKRTNLDTPVAADAEDEVMADAEPTKETAVPAEKDVVFPGMVYLEQCSQQAFNTLAAYGTQVFPPRMPGQANYLRPLRGMPLGNNTFCSEPRKKTKEPHQGINILEWVKKALEGSKVDTLQQDTENFSSPALRLPQA</sequence>
<protein>
    <submittedName>
        <fullName evidence="2">Uncharacterized protein</fullName>
    </submittedName>
</protein>
<gene>
    <name evidence="2" type="ORF">PCON_06633</name>
</gene>
<organism evidence="2 3">
    <name type="scientific">Pyronema omphalodes (strain CBS 100304)</name>
    <name type="common">Pyronema confluens</name>
    <dbReference type="NCBI Taxonomy" id="1076935"/>
    <lineage>
        <taxon>Eukaryota</taxon>
        <taxon>Fungi</taxon>
        <taxon>Dikarya</taxon>
        <taxon>Ascomycota</taxon>
        <taxon>Pezizomycotina</taxon>
        <taxon>Pezizomycetes</taxon>
        <taxon>Pezizales</taxon>
        <taxon>Pyronemataceae</taxon>
        <taxon>Pyronema</taxon>
    </lineage>
</organism>
<dbReference type="AlphaFoldDB" id="U4KYJ4"/>
<dbReference type="Proteomes" id="UP000018144">
    <property type="component" value="Unassembled WGS sequence"/>
</dbReference>
<proteinExistence type="predicted"/>
<feature type="compositionally biased region" description="Polar residues" evidence="1">
    <location>
        <begin position="136"/>
        <end position="147"/>
    </location>
</feature>
<dbReference type="EMBL" id="HF935332">
    <property type="protein sequence ID" value="CCX07046.1"/>
    <property type="molecule type" value="Genomic_DNA"/>
</dbReference>
<feature type="region of interest" description="Disordered" evidence="1">
    <location>
        <begin position="136"/>
        <end position="155"/>
    </location>
</feature>
<reference evidence="2 3" key="1">
    <citation type="journal article" date="2013" name="PLoS Genet.">
        <title>The genome and development-dependent transcriptomes of Pyronema confluens: a window into fungal evolution.</title>
        <authorList>
            <person name="Traeger S."/>
            <person name="Altegoer F."/>
            <person name="Freitag M."/>
            <person name="Gabaldon T."/>
            <person name="Kempken F."/>
            <person name="Kumar A."/>
            <person name="Marcet-Houben M."/>
            <person name="Poggeler S."/>
            <person name="Stajich J.E."/>
            <person name="Nowrousian M."/>
        </authorList>
    </citation>
    <scope>NUCLEOTIDE SEQUENCE [LARGE SCALE GENOMIC DNA]</scope>
    <source>
        <strain evidence="3">CBS 100304</strain>
        <tissue evidence="2">Vegetative mycelium</tissue>
    </source>
</reference>
<evidence type="ECO:0000313" key="2">
    <source>
        <dbReference type="EMBL" id="CCX07046.1"/>
    </source>
</evidence>
<evidence type="ECO:0000256" key="1">
    <source>
        <dbReference type="SAM" id="MobiDB-lite"/>
    </source>
</evidence>
<evidence type="ECO:0000313" key="3">
    <source>
        <dbReference type="Proteomes" id="UP000018144"/>
    </source>
</evidence>
<feature type="region of interest" description="Disordered" evidence="1">
    <location>
        <begin position="1"/>
        <end position="45"/>
    </location>
</feature>
<name>U4KYJ4_PYROM</name>